<name>A0ABS5RHT6_9MYCO</name>
<proteinExistence type="predicted"/>
<dbReference type="RefSeq" id="WP_214092745.1">
    <property type="nucleotide sequence ID" value="NZ_JAHCLR010000015.1"/>
</dbReference>
<organism evidence="1 2">
    <name type="scientific">Mycolicibacter acidiphilus</name>
    <dbReference type="NCBI Taxonomy" id="2835306"/>
    <lineage>
        <taxon>Bacteria</taxon>
        <taxon>Bacillati</taxon>
        <taxon>Actinomycetota</taxon>
        <taxon>Actinomycetes</taxon>
        <taxon>Mycobacteriales</taxon>
        <taxon>Mycobacteriaceae</taxon>
        <taxon>Mycolicibacter</taxon>
    </lineage>
</organism>
<gene>
    <name evidence="1" type="ORF">KIH27_09730</name>
</gene>
<evidence type="ECO:0008006" key="3">
    <source>
        <dbReference type="Google" id="ProtNLM"/>
    </source>
</evidence>
<dbReference type="Proteomes" id="UP001519535">
    <property type="component" value="Unassembled WGS sequence"/>
</dbReference>
<evidence type="ECO:0000313" key="2">
    <source>
        <dbReference type="Proteomes" id="UP001519535"/>
    </source>
</evidence>
<comment type="caution">
    <text evidence="1">The sequence shown here is derived from an EMBL/GenBank/DDBJ whole genome shotgun (WGS) entry which is preliminary data.</text>
</comment>
<accession>A0ABS5RHT6</accession>
<evidence type="ECO:0000313" key="1">
    <source>
        <dbReference type="EMBL" id="MBS9533863.1"/>
    </source>
</evidence>
<dbReference type="EMBL" id="JAHCLR010000015">
    <property type="protein sequence ID" value="MBS9533863.1"/>
    <property type="molecule type" value="Genomic_DNA"/>
</dbReference>
<keyword evidence="2" id="KW-1185">Reference proteome</keyword>
<protein>
    <recommendedName>
        <fullName evidence="3">ATPase</fullName>
    </recommendedName>
</protein>
<reference evidence="1 2" key="1">
    <citation type="submission" date="2021-05" db="EMBL/GenBank/DDBJ databases">
        <title>Mycobacterium acidophilum sp. nov., an extremely acid-tolerant member of the genus Mycobacterium.</title>
        <authorList>
            <person name="Xia J."/>
        </authorList>
    </citation>
    <scope>NUCLEOTIDE SEQUENCE [LARGE SCALE GENOMIC DNA]</scope>
    <source>
        <strain evidence="1 2">M1</strain>
    </source>
</reference>
<sequence>MSTFSTLAAPAQPRGFAAKAGALVAGTAFASAALFGGATVAPTVTPGLTAHVQQEVTPTAFPTFSESLQNLLNAMNFGTVGDLLGVFGTGINSSSELSALLADLNPKGVTLDAMTGGLLSTDISGLLDDVKIGGNALGTIPIDTLLGNFIGGTGASEEIGTVLTALGFGPFVGLLDLNILGLSPTDTVSDVLSHFLGISSTTTLDDLVGPDKTIGGLLGITSAELSGTWNSFVDNLPVGGTLIDPAGTGTLGSETLGSLLTSLLPAADATTPVTDATTLTSLLGDLGLFGLLGTS</sequence>